<evidence type="ECO:0000313" key="4">
    <source>
        <dbReference type="Proteomes" id="UP001432322"/>
    </source>
</evidence>
<evidence type="ECO:0000259" key="2">
    <source>
        <dbReference type="PROSITE" id="PS50279"/>
    </source>
</evidence>
<name>A0AAV5UVN7_9BILA</name>
<feature type="chain" id="PRO_5043753127" description="BPTI/Kunitz inhibitor domain-containing protein" evidence="1">
    <location>
        <begin position="18"/>
        <end position="194"/>
    </location>
</feature>
<evidence type="ECO:0000256" key="1">
    <source>
        <dbReference type="SAM" id="SignalP"/>
    </source>
</evidence>
<dbReference type="SUPFAM" id="SSF57362">
    <property type="entry name" value="BPTI-like"/>
    <property type="match status" value="2"/>
</dbReference>
<proteinExistence type="predicted"/>
<dbReference type="InterPro" id="IPR002223">
    <property type="entry name" value="Kunitz_BPTI"/>
</dbReference>
<feature type="signal peptide" evidence="1">
    <location>
        <begin position="1"/>
        <end position="17"/>
    </location>
</feature>
<dbReference type="Pfam" id="PF00014">
    <property type="entry name" value="Kunitz_BPTI"/>
    <property type="match status" value="2"/>
</dbReference>
<dbReference type="PROSITE" id="PS50279">
    <property type="entry name" value="BPTI_KUNITZ_2"/>
    <property type="match status" value="2"/>
</dbReference>
<dbReference type="InterPro" id="IPR020901">
    <property type="entry name" value="Prtase_inh_Kunz-CS"/>
</dbReference>
<keyword evidence="4" id="KW-1185">Reference proteome</keyword>
<keyword evidence="1" id="KW-0732">Signal</keyword>
<protein>
    <recommendedName>
        <fullName evidence="2">BPTI/Kunitz inhibitor domain-containing protein</fullName>
    </recommendedName>
</protein>
<sequence>MLKIVLLSSLILHLVNCCNDSREKGFVCDKAQSGTRFYHDTKSGRCQPFFFLGCGGNANNFVDRPTCERSCLSSIGGQTQSITVSTGENSTTIVSACSLPTSALLQEAATGCKSTSDCAAGHKCSSNGVCCPTKDHICSLTPSNGNEATEFVHRGRYAWIPTLKNCIRFSYFGVNGNPNNFPSFKECVSFCGST</sequence>
<dbReference type="PROSITE" id="PS00280">
    <property type="entry name" value="BPTI_KUNITZ_1"/>
    <property type="match status" value="1"/>
</dbReference>
<organism evidence="3 4">
    <name type="scientific">Pristionchus fissidentatus</name>
    <dbReference type="NCBI Taxonomy" id="1538716"/>
    <lineage>
        <taxon>Eukaryota</taxon>
        <taxon>Metazoa</taxon>
        <taxon>Ecdysozoa</taxon>
        <taxon>Nematoda</taxon>
        <taxon>Chromadorea</taxon>
        <taxon>Rhabditida</taxon>
        <taxon>Rhabditina</taxon>
        <taxon>Diplogasteromorpha</taxon>
        <taxon>Diplogasteroidea</taxon>
        <taxon>Neodiplogasteridae</taxon>
        <taxon>Pristionchus</taxon>
    </lineage>
</organism>
<dbReference type="GO" id="GO:0004867">
    <property type="term" value="F:serine-type endopeptidase inhibitor activity"/>
    <property type="evidence" value="ECO:0007669"/>
    <property type="project" value="InterPro"/>
</dbReference>
<feature type="domain" description="BPTI/Kunitz inhibitor" evidence="2">
    <location>
        <begin position="138"/>
        <end position="191"/>
    </location>
</feature>
<dbReference type="Proteomes" id="UP001432322">
    <property type="component" value="Unassembled WGS sequence"/>
</dbReference>
<dbReference type="AlphaFoldDB" id="A0AAV5UVN7"/>
<dbReference type="PANTHER" id="PTHR46339">
    <property type="entry name" value="PROTEIN CBG15282-RELATED"/>
    <property type="match status" value="1"/>
</dbReference>
<reference evidence="3" key="1">
    <citation type="submission" date="2023-10" db="EMBL/GenBank/DDBJ databases">
        <title>Genome assembly of Pristionchus species.</title>
        <authorList>
            <person name="Yoshida K."/>
            <person name="Sommer R.J."/>
        </authorList>
    </citation>
    <scope>NUCLEOTIDE SEQUENCE</scope>
    <source>
        <strain evidence="3">RS5133</strain>
    </source>
</reference>
<feature type="domain" description="BPTI/Kunitz inhibitor" evidence="2">
    <location>
        <begin position="18"/>
        <end position="71"/>
    </location>
</feature>
<dbReference type="EMBL" id="BTSY01000001">
    <property type="protein sequence ID" value="GMT10210.1"/>
    <property type="molecule type" value="Genomic_DNA"/>
</dbReference>
<evidence type="ECO:0000313" key="3">
    <source>
        <dbReference type="EMBL" id="GMT10210.1"/>
    </source>
</evidence>
<accession>A0AAV5UVN7</accession>
<dbReference type="InterPro" id="IPR036880">
    <property type="entry name" value="Kunitz_BPTI_sf"/>
</dbReference>
<dbReference type="CDD" id="cd00109">
    <property type="entry name" value="Kunitz-type"/>
    <property type="match status" value="1"/>
</dbReference>
<dbReference type="SMART" id="SM00131">
    <property type="entry name" value="KU"/>
    <property type="match status" value="2"/>
</dbReference>
<gene>
    <name evidence="3" type="ORF">PFISCL1PPCAC_1507</name>
</gene>
<dbReference type="Gene3D" id="4.10.410.10">
    <property type="entry name" value="Pancreatic trypsin inhibitor Kunitz domain"/>
    <property type="match status" value="2"/>
</dbReference>
<comment type="caution">
    <text evidence="3">The sequence shown here is derived from an EMBL/GenBank/DDBJ whole genome shotgun (WGS) entry which is preliminary data.</text>
</comment>
<dbReference type="InterPro" id="IPR053014">
    <property type="entry name" value="Cuticle_assoc_divergent"/>
</dbReference>